<keyword evidence="3" id="KW-1185">Reference proteome</keyword>
<sequence>MGTGQPKCTDMNSLLVNVYVLTSRRQWLIHTTCNEDENIIRHLQCQPASSSQTPPYDERRKPREPASMAAIQALHCAHLQSALPIARDISEEVKRMGEARDTARPCSVTGQTDGVGPGVVVTRTVLFSPMPDGQSSL</sequence>
<dbReference type="EMBL" id="SRLO01000094">
    <property type="protein sequence ID" value="TNN76385.1"/>
    <property type="molecule type" value="Genomic_DNA"/>
</dbReference>
<reference evidence="2 3" key="1">
    <citation type="submission" date="2019-03" db="EMBL/GenBank/DDBJ databases">
        <title>First draft genome of Liparis tanakae, snailfish: a comprehensive survey of snailfish specific genes.</title>
        <authorList>
            <person name="Kim W."/>
            <person name="Song I."/>
            <person name="Jeong J.-H."/>
            <person name="Kim D."/>
            <person name="Kim S."/>
            <person name="Ryu S."/>
            <person name="Song J.Y."/>
            <person name="Lee S.K."/>
        </authorList>
    </citation>
    <scope>NUCLEOTIDE SEQUENCE [LARGE SCALE GENOMIC DNA]</scope>
    <source>
        <tissue evidence="2">Muscle</tissue>
    </source>
</reference>
<evidence type="ECO:0000313" key="2">
    <source>
        <dbReference type="EMBL" id="TNN76385.1"/>
    </source>
</evidence>
<evidence type="ECO:0000313" key="3">
    <source>
        <dbReference type="Proteomes" id="UP000314294"/>
    </source>
</evidence>
<proteinExistence type="predicted"/>
<gene>
    <name evidence="2" type="ORF">EYF80_013464</name>
</gene>
<dbReference type="Proteomes" id="UP000314294">
    <property type="component" value="Unassembled WGS sequence"/>
</dbReference>
<feature type="region of interest" description="Disordered" evidence="1">
    <location>
        <begin position="44"/>
        <end position="64"/>
    </location>
</feature>
<dbReference type="AlphaFoldDB" id="A0A4Z2IFJ9"/>
<organism evidence="2 3">
    <name type="scientific">Liparis tanakae</name>
    <name type="common">Tanaka's snailfish</name>
    <dbReference type="NCBI Taxonomy" id="230148"/>
    <lineage>
        <taxon>Eukaryota</taxon>
        <taxon>Metazoa</taxon>
        <taxon>Chordata</taxon>
        <taxon>Craniata</taxon>
        <taxon>Vertebrata</taxon>
        <taxon>Euteleostomi</taxon>
        <taxon>Actinopterygii</taxon>
        <taxon>Neopterygii</taxon>
        <taxon>Teleostei</taxon>
        <taxon>Neoteleostei</taxon>
        <taxon>Acanthomorphata</taxon>
        <taxon>Eupercaria</taxon>
        <taxon>Perciformes</taxon>
        <taxon>Cottioidei</taxon>
        <taxon>Cottales</taxon>
        <taxon>Liparidae</taxon>
        <taxon>Liparis</taxon>
    </lineage>
</organism>
<protein>
    <submittedName>
        <fullName evidence="2">Uncharacterized protein</fullName>
    </submittedName>
</protein>
<comment type="caution">
    <text evidence="2">The sequence shown here is derived from an EMBL/GenBank/DDBJ whole genome shotgun (WGS) entry which is preliminary data.</text>
</comment>
<name>A0A4Z2IFJ9_9TELE</name>
<evidence type="ECO:0000256" key="1">
    <source>
        <dbReference type="SAM" id="MobiDB-lite"/>
    </source>
</evidence>
<accession>A0A4Z2IFJ9</accession>